<dbReference type="Proteomes" id="UP000230002">
    <property type="component" value="Unassembled WGS sequence"/>
</dbReference>
<protein>
    <submittedName>
        <fullName evidence="1">Uncharacterized protein</fullName>
    </submittedName>
</protein>
<sequence length="102" mass="11335">MTGTAPVFRVRFTFADSAEKIGIEWVTGLTLIDFQEDDLVDKAPEGGVSHWAKLPEVTGEYDVDTPESTYHRNLVQNQVVHAFPQGTELLQIAAAFVREEGE</sequence>
<accession>A0A2G8RXL5</accession>
<reference evidence="1 2" key="1">
    <citation type="journal article" date="2015" name="Sci. Rep.">
        <title>Chromosome-level genome map provides insights into diverse defense mechanisms in the medicinal fungus Ganoderma sinense.</title>
        <authorList>
            <person name="Zhu Y."/>
            <person name="Xu J."/>
            <person name="Sun C."/>
            <person name="Zhou S."/>
            <person name="Xu H."/>
            <person name="Nelson D.R."/>
            <person name="Qian J."/>
            <person name="Song J."/>
            <person name="Luo H."/>
            <person name="Xiang L."/>
            <person name="Li Y."/>
            <person name="Xu Z."/>
            <person name="Ji A."/>
            <person name="Wang L."/>
            <person name="Lu S."/>
            <person name="Hayward A."/>
            <person name="Sun W."/>
            <person name="Li X."/>
            <person name="Schwartz D.C."/>
            <person name="Wang Y."/>
            <person name="Chen S."/>
        </authorList>
    </citation>
    <scope>NUCLEOTIDE SEQUENCE [LARGE SCALE GENOMIC DNA]</scope>
    <source>
        <strain evidence="1 2">ZZ0214-1</strain>
    </source>
</reference>
<name>A0A2G8RXL5_9APHY</name>
<dbReference type="AlphaFoldDB" id="A0A2G8RXL5"/>
<evidence type="ECO:0000313" key="1">
    <source>
        <dbReference type="EMBL" id="PIL26234.1"/>
    </source>
</evidence>
<keyword evidence="2" id="KW-1185">Reference proteome</keyword>
<proteinExistence type="predicted"/>
<organism evidence="1 2">
    <name type="scientific">Ganoderma sinense ZZ0214-1</name>
    <dbReference type="NCBI Taxonomy" id="1077348"/>
    <lineage>
        <taxon>Eukaryota</taxon>
        <taxon>Fungi</taxon>
        <taxon>Dikarya</taxon>
        <taxon>Basidiomycota</taxon>
        <taxon>Agaricomycotina</taxon>
        <taxon>Agaricomycetes</taxon>
        <taxon>Polyporales</taxon>
        <taxon>Polyporaceae</taxon>
        <taxon>Ganoderma</taxon>
    </lineage>
</organism>
<evidence type="ECO:0000313" key="2">
    <source>
        <dbReference type="Proteomes" id="UP000230002"/>
    </source>
</evidence>
<dbReference type="EMBL" id="AYKW01000045">
    <property type="protein sequence ID" value="PIL26234.1"/>
    <property type="molecule type" value="Genomic_DNA"/>
</dbReference>
<gene>
    <name evidence="1" type="ORF">GSI_11989</name>
</gene>
<comment type="caution">
    <text evidence="1">The sequence shown here is derived from an EMBL/GenBank/DDBJ whole genome shotgun (WGS) entry which is preliminary data.</text>
</comment>